<dbReference type="SUPFAM" id="SSF81653">
    <property type="entry name" value="Calcium ATPase, transduction domain A"/>
    <property type="match status" value="1"/>
</dbReference>
<dbReference type="SUPFAM" id="SSF81665">
    <property type="entry name" value="Calcium ATPase, transmembrane domain M"/>
    <property type="match status" value="1"/>
</dbReference>
<evidence type="ECO:0000256" key="7">
    <source>
        <dbReference type="ARBA" id="ARBA00023136"/>
    </source>
</evidence>
<keyword evidence="7 8" id="KW-0472">Membrane</keyword>
<dbReference type="PRINTS" id="PR00119">
    <property type="entry name" value="CATATPASE"/>
</dbReference>
<feature type="transmembrane region" description="Helical" evidence="8">
    <location>
        <begin position="263"/>
        <end position="289"/>
    </location>
</feature>
<dbReference type="NCBIfam" id="TIGR01494">
    <property type="entry name" value="ATPase_P-type"/>
    <property type="match status" value="2"/>
</dbReference>
<dbReference type="InterPro" id="IPR023298">
    <property type="entry name" value="ATPase_P-typ_TM_dom_sf"/>
</dbReference>
<dbReference type="InterPro" id="IPR044492">
    <property type="entry name" value="P_typ_ATPase_HD_dom"/>
</dbReference>
<dbReference type="InterPro" id="IPR018303">
    <property type="entry name" value="ATPase_P-typ_P_site"/>
</dbReference>
<accession>L9XPT5</accession>
<feature type="domain" description="P-type ATPase A" evidence="9">
    <location>
        <begin position="122"/>
        <end position="223"/>
    </location>
</feature>
<dbReference type="GO" id="GO:0005524">
    <property type="term" value="F:ATP binding"/>
    <property type="evidence" value="ECO:0007669"/>
    <property type="project" value="InterPro"/>
</dbReference>
<dbReference type="GO" id="GO:0046872">
    <property type="term" value="F:metal ion binding"/>
    <property type="evidence" value="ECO:0007669"/>
    <property type="project" value="UniProtKB-KW"/>
</dbReference>
<protein>
    <submittedName>
        <fullName evidence="10">Cadmium transporting P-type ATPase</fullName>
    </submittedName>
</protein>
<dbReference type="InterPro" id="IPR059000">
    <property type="entry name" value="ATPase_P-type_domA"/>
</dbReference>
<evidence type="ECO:0000256" key="5">
    <source>
        <dbReference type="ARBA" id="ARBA00022967"/>
    </source>
</evidence>
<dbReference type="Pfam" id="PF00702">
    <property type="entry name" value="Hydrolase"/>
    <property type="match status" value="1"/>
</dbReference>
<dbReference type="InterPro" id="IPR023214">
    <property type="entry name" value="HAD_sf"/>
</dbReference>
<dbReference type="InterPro" id="IPR023299">
    <property type="entry name" value="ATPase_P-typ_cyto_dom_N"/>
</dbReference>
<comment type="subcellular location">
    <subcellularLocation>
        <location evidence="1">Membrane</location>
    </subcellularLocation>
</comment>
<organism evidence="10 11">
    <name type="scientific">Natrinema versiforme JCM 10478</name>
    <dbReference type="NCBI Taxonomy" id="1227496"/>
    <lineage>
        <taxon>Archaea</taxon>
        <taxon>Methanobacteriati</taxon>
        <taxon>Methanobacteriota</taxon>
        <taxon>Stenosarchaea group</taxon>
        <taxon>Halobacteria</taxon>
        <taxon>Halobacteriales</taxon>
        <taxon>Natrialbaceae</taxon>
        <taxon>Natrinema</taxon>
    </lineage>
</organism>
<dbReference type="SUPFAM" id="SSF56784">
    <property type="entry name" value="HAD-like"/>
    <property type="match status" value="1"/>
</dbReference>
<evidence type="ECO:0000259" key="9">
    <source>
        <dbReference type="Pfam" id="PF00122"/>
    </source>
</evidence>
<feature type="transmembrane region" description="Helical" evidence="8">
    <location>
        <begin position="92"/>
        <end position="107"/>
    </location>
</feature>
<dbReference type="InterPro" id="IPR008250">
    <property type="entry name" value="ATPase_P-typ_transduc_dom_A_sf"/>
</dbReference>
<dbReference type="InterPro" id="IPR027256">
    <property type="entry name" value="P-typ_ATPase_IB"/>
</dbReference>
<evidence type="ECO:0000313" key="11">
    <source>
        <dbReference type="Proteomes" id="UP000011632"/>
    </source>
</evidence>
<dbReference type="PANTHER" id="PTHR48085:SF5">
    <property type="entry name" value="CADMIUM_ZINC-TRANSPORTING ATPASE HMA4-RELATED"/>
    <property type="match status" value="1"/>
</dbReference>
<dbReference type="Gene3D" id="2.70.150.10">
    <property type="entry name" value="Calcium-transporting ATPase, cytoplasmic transduction domain A"/>
    <property type="match status" value="1"/>
</dbReference>
<dbReference type="EMBL" id="AOID01000060">
    <property type="protein sequence ID" value="ELY63517.1"/>
    <property type="molecule type" value="Genomic_DNA"/>
</dbReference>
<evidence type="ECO:0000256" key="4">
    <source>
        <dbReference type="ARBA" id="ARBA00022723"/>
    </source>
</evidence>
<dbReference type="Gene3D" id="3.40.50.1000">
    <property type="entry name" value="HAD superfamily/HAD-like"/>
    <property type="match status" value="1"/>
</dbReference>
<dbReference type="SFLD" id="SFLDS00003">
    <property type="entry name" value="Haloacid_Dehalogenase"/>
    <property type="match status" value="1"/>
</dbReference>
<keyword evidence="6 8" id="KW-1133">Transmembrane helix</keyword>
<dbReference type="AlphaFoldDB" id="L9XPT5"/>
<dbReference type="InterPro" id="IPR051014">
    <property type="entry name" value="Cation_Transport_ATPase_IB"/>
</dbReference>
<dbReference type="Proteomes" id="UP000011632">
    <property type="component" value="Unassembled WGS sequence"/>
</dbReference>
<dbReference type="PANTHER" id="PTHR48085">
    <property type="entry name" value="CADMIUM/ZINC-TRANSPORTING ATPASE HMA2-RELATED"/>
    <property type="match status" value="1"/>
</dbReference>
<dbReference type="FunFam" id="2.70.150.10:FF:000002">
    <property type="entry name" value="Copper-transporting ATPase 1, putative"/>
    <property type="match status" value="1"/>
</dbReference>
<dbReference type="GO" id="GO:0019829">
    <property type="term" value="F:ATPase-coupled monoatomic cation transmembrane transporter activity"/>
    <property type="evidence" value="ECO:0007669"/>
    <property type="project" value="InterPro"/>
</dbReference>
<evidence type="ECO:0000256" key="2">
    <source>
        <dbReference type="ARBA" id="ARBA00006024"/>
    </source>
</evidence>
<dbReference type="GO" id="GO:0016020">
    <property type="term" value="C:membrane"/>
    <property type="evidence" value="ECO:0007669"/>
    <property type="project" value="UniProtKB-SubCell"/>
</dbReference>
<dbReference type="SFLD" id="SFLDG00002">
    <property type="entry name" value="C1.7:_P-type_atpase_like"/>
    <property type="match status" value="1"/>
</dbReference>
<comment type="caution">
    <text evidence="10">The sequence shown here is derived from an EMBL/GenBank/DDBJ whole genome shotgun (WGS) entry which is preliminary data.</text>
</comment>
<dbReference type="Pfam" id="PF00122">
    <property type="entry name" value="E1-E2_ATPase"/>
    <property type="match status" value="1"/>
</dbReference>
<dbReference type="NCBIfam" id="TIGR01525">
    <property type="entry name" value="ATPase-IB_hvy"/>
    <property type="match status" value="1"/>
</dbReference>
<dbReference type="InterPro" id="IPR036412">
    <property type="entry name" value="HAD-like_sf"/>
</dbReference>
<dbReference type="NCBIfam" id="TIGR01512">
    <property type="entry name" value="ATPase-IB2_Cd"/>
    <property type="match status" value="1"/>
</dbReference>
<dbReference type="GO" id="GO:0016887">
    <property type="term" value="F:ATP hydrolysis activity"/>
    <property type="evidence" value="ECO:0007669"/>
    <property type="project" value="InterPro"/>
</dbReference>
<reference evidence="10 11" key="1">
    <citation type="journal article" date="2014" name="PLoS Genet.">
        <title>Phylogenetically driven sequencing of extremely halophilic archaea reveals strategies for static and dynamic osmo-response.</title>
        <authorList>
            <person name="Becker E.A."/>
            <person name="Seitzer P.M."/>
            <person name="Tritt A."/>
            <person name="Larsen D."/>
            <person name="Krusor M."/>
            <person name="Yao A.I."/>
            <person name="Wu D."/>
            <person name="Madern D."/>
            <person name="Eisen J.A."/>
            <person name="Darling A.E."/>
            <person name="Facciotti M.T."/>
        </authorList>
    </citation>
    <scope>NUCLEOTIDE SEQUENCE [LARGE SCALE GENOMIC DNA]</scope>
    <source>
        <strain evidence="10 11">JCM 10478</strain>
    </source>
</reference>
<keyword evidence="3 8" id="KW-0812">Transmembrane</keyword>
<evidence type="ECO:0000313" key="10">
    <source>
        <dbReference type="EMBL" id="ELY63517.1"/>
    </source>
</evidence>
<name>L9XPT5_9EURY</name>
<dbReference type="PATRIC" id="fig|1227496.3.peg.3805"/>
<dbReference type="InterPro" id="IPR001757">
    <property type="entry name" value="P_typ_ATPase"/>
</dbReference>
<keyword evidence="11" id="KW-1185">Reference proteome</keyword>
<evidence type="ECO:0000256" key="3">
    <source>
        <dbReference type="ARBA" id="ARBA00022692"/>
    </source>
</evidence>
<proteinExistence type="inferred from homology"/>
<dbReference type="Gene3D" id="3.40.1110.10">
    <property type="entry name" value="Calcium-transporting ATPase, cytoplasmic domain N"/>
    <property type="match status" value="1"/>
</dbReference>
<gene>
    <name evidence="10" type="ORF">C489_18966</name>
</gene>
<dbReference type="CDD" id="cd02079">
    <property type="entry name" value="P-type_ATPase_HM"/>
    <property type="match status" value="1"/>
</dbReference>
<evidence type="ECO:0000256" key="8">
    <source>
        <dbReference type="SAM" id="Phobius"/>
    </source>
</evidence>
<keyword evidence="5" id="KW-1278">Translocase</keyword>
<feature type="transmembrane region" description="Helical" evidence="8">
    <location>
        <begin position="622"/>
        <end position="641"/>
    </location>
</feature>
<dbReference type="STRING" id="1227496.C489_18966"/>
<dbReference type="RefSeq" id="WP_006432882.1">
    <property type="nucleotide sequence ID" value="NZ_AOID01000060.1"/>
</dbReference>
<sequence>MKKQSITQYYRKHRKAIVTATSGLLYGGGWSLGYLTSFEMASAAILVLATIVGGYDIAKTAYHEVTNRTLGIKTLVTLAAIGAIVIGEYWEAAAVVFLFSLGSYLEGRTMRKTRTALQELLEMTPDTATVRRDGELQEIPAREVEEGEVVVVKPGGKIPVDGTVVDGESAVNQAPVTGESVPVHKADGDEVYAGTVNQEGALEIRTTGAGSDTTLERIIRRVEEAQEAQSPTESLIDRFAKYYTPAVIVLAIGAYAVTQNAILSLTLLVIGCPGALVIGPPVSIVSAIGNAARSGVLMKGGDHLERAGKIDLVAFDKTGTLTKGETTVADIEGFGVADGEVLSLAATAEKKSEHHLADAIVDAARERPTAATDGGATVAQADDTDASLQSVPDPDDFDVVAGKGVIAHVGVSGEAGGSSDESDGGHEVIVGNRALLDDRDIDIPSQVTDYVREREERGETVVHVIRDGDIIGAIAMRDELREAAPGVVAALRDAGIETVMLTGDNERTAAAVAEEVGREAGETGLRKRGGDAATQFDEYRAELLPEDKQSVIEAYQADGHVVAMVGDGINDAPSLATADVGIAMGAAGTDTAIETADMALMADDLERIPYAVKLSKATRWNVLENVGLAVLTVTVLLAGVLTSYVTLAAGMLVHEASVLLVILNGMRLLRY</sequence>
<feature type="transmembrane region" description="Helical" evidence="8">
    <location>
        <begin position="239"/>
        <end position="257"/>
    </location>
</feature>
<comment type="similarity">
    <text evidence="2">Belongs to the cation transport ATPase (P-type) (TC 3.A.3) family. Type IB subfamily.</text>
</comment>
<evidence type="ECO:0000256" key="6">
    <source>
        <dbReference type="ARBA" id="ARBA00022989"/>
    </source>
</evidence>
<dbReference type="SUPFAM" id="SSF81660">
    <property type="entry name" value="Metal cation-transporting ATPase, ATP-binding domain N"/>
    <property type="match status" value="1"/>
</dbReference>
<dbReference type="SFLD" id="SFLDF00027">
    <property type="entry name" value="p-type_atpase"/>
    <property type="match status" value="1"/>
</dbReference>
<feature type="transmembrane region" description="Helical" evidence="8">
    <location>
        <begin position="16"/>
        <end position="35"/>
    </location>
</feature>
<dbReference type="PROSITE" id="PS00154">
    <property type="entry name" value="ATPASE_E1_E2"/>
    <property type="match status" value="1"/>
</dbReference>
<dbReference type="PRINTS" id="PR00941">
    <property type="entry name" value="CDATPASE"/>
</dbReference>
<keyword evidence="4" id="KW-0479">Metal-binding</keyword>
<dbReference type="OrthoDB" id="8588at2157"/>
<evidence type="ECO:0000256" key="1">
    <source>
        <dbReference type="ARBA" id="ARBA00004370"/>
    </source>
</evidence>